<dbReference type="EMBL" id="CADCVO010000070">
    <property type="protein sequence ID" value="CAA9470887.1"/>
    <property type="molecule type" value="Genomic_DNA"/>
</dbReference>
<evidence type="ECO:0000256" key="1">
    <source>
        <dbReference type="ARBA" id="ARBA00022679"/>
    </source>
</evidence>
<evidence type="ECO:0000259" key="3">
    <source>
        <dbReference type="Pfam" id="PF00294"/>
    </source>
</evidence>
<dbReference type="Gene3D" id="3.40.1190.20">
    <property type="match status" value="1"/>
</dbReference>
<dbReference type="InterPro" id="IPR029056">
    <property type="entry name" value="Ribokinase-like"/>
</dbReference>
<dbReference type="GO" id="GO:0005829">
    <property type="term" value="C:cytosol"/>
    <property type="evidence" value="ECO:0007669"/>
    <property type="project" value="TreeGrafter"/>
</dbReference>
<keyword evidence="2 4" id="KW-0418">Kinase</keyword>
<sequence length="310" mass="33658">MSLTVVGSLAYDAVRTPSGERERMLGGAATHFALAASFFDEVRVVGPVGDDFDEASWATLRTRGTITDDVEQVPGGKTFFWSGVYADDLNTRETLVTELNVFETFAPKLSQGSRDCDVLFLANIQPDLQLQVREQCTRARFVAMDSMDLWINIARDSLERTIRAVDCLLLNDEELELLTGKPNTLLAAEELLGWGLQAVVGKQGKYGAVLYTAEGHFALPAFPLRAVVDPTGAGDTFAGGFVGYVAAAGGEVTHDVLTNAMVHGTALASFNVEAFGTERMPQLSPGEIRERVEQLERITHFADRPVALRG</sequence>
<dbReference type="PROSITE" id="PS00584">
    <property type="entry name" value="PFKB_KINASES_2"/>
    <property type="match status" value="1"/>
</dbReference>
<dbReference type="Pfam" id="PF00294">
    <property type="entry name" value="PfkB"/>
    <property type="match status" value="1"/>
</dbReference>
<dbReference type="InterPro" id="IPR002173">
    <property type="entry name" value="Carboh/pur_kinase_PfkB_CS"/>
</dbReference>
<dbReference type="EC" id="2.7.1.15" evidence="4"/>
<dbReference type="PANTHER" id="PTHR10584:SF166">
    <property type="entry name" value="RIBOKINASE"/>
    <property type="match status" value="1"/>
</dbReference>
<gene>
    <name evidence="4" type="ORF">AVDCRST_MAG13-466</name>
</gene>
<dbReference type="SUPFAM" id="SSF53613">
    <property type="entry name" value="Ribokinase-like"/>
    <property type="match status" value="1"/>
</dbReference>
<proteinExistence type="predicted"/>
<organism evidence="4">
    <name type="scientific">uncultured Solirubrobacteraceae bacterium</name>
    <dbReference type="NCBI Taxonomy" id="1162706"/>
    <lineage>
        <taxon>Bacteria</taxon>
        <taxon>Bacillati</taxon>
        <taxon>Actinomycetota</taxon>
        <taxon>Thermoleophilia</taxon>
        <taxon>Solirubrobacterales</taxon>
        <taxon>Solirubrobacteraceae</taxon>
        <taxon>environmental samples</taxon>
    </lineage>
</organism>
<keyword evidence="1 4" id="KW-0808">Transferase</keyword>
<evidence type="ECO:0000256" key="2">
    <source>
        <dbReference type="ARBA" id="ARBA00022777"/>
    </source>
</evidence>
<dbReference type="AlphaFoldDB" id="A0A6J4RGY8"/>
<accession>A0A6J4RGY8</accession>
<dbReference type="GO" id="GO:0004747">
    <property type="term" value="F:ribokinase activity"/>
    <property type="evidence" value="ECO:0007669"/>
    <property type="project" value="UniProtKB-EC"/>
</dbReference>
<name>A0A6J4RGY8_9ACTN</name>
<protein>
    <submittedName>
        <fullName evidence="4">Ribokinase</fullName>
        <ecNumber evidence="4">2.7.1.15</ecNumber>
    </submittedName>
</protein>
<evidence type="ECO:0000313" key="4">
    <source>
        <dbReference type="EMBL" id="CAA9470887.1"/>
    </source>
</evidence>
<dbReference type="InterPro" id="IPR011611">
    <property type="entry name" value="PfkB_dom"/>
</dbReference>
<dbReference type="PANTHER" id="PTHR10584">
    <property type="entry name" value="SUGAR KINASE"/>
    <property type="match status" value="1"/>
</dbReference>
<feature type="domain" description="Carbohydrate kinase PfkB" evidence="3">
    <location>
        <begin position="4"/>
        <end position="279"/>
    </location>
</feature>
<reference evidence="4" key="1">
    <citation type="submission" date="2020-02" db="EMBL/GenBank/DDBJ databases">
        <authorList>
            <person name="Meier V. D."/>
        </authorList>
    </citation>
    <scope>NUCLEOTIDE SEQUENCE</scope>
    <source>
        <strain evidence="4">AVDCRST_MAG13</strain>
    </source>
</reference>